<keyword evidence="3" id="KW-0378">Hydrolase</keyword>
<dbReference type="Pfam" id="PF13391">
    <property type="entry name" value="HNH_2"/>
    <property type="match status" value="1"/>
</dbReference>
<organism evidence="3 4">
    <name type="scientific">Mycoplasmopsis cynos</name>
    <dbReference type="NCBI Taxonomy" id="171284"/>
    <lineage>
        <taxon>Bacteria</taxon>
        <taxon>Bacillati</taxon>
        <taxon>Mycoplasmatota</taxon>
        <taxon>Mycoplasmoidales</taxon>
        <taxon>Metamycoplasmataceae</taxon>
        <taxon>Mycoplasmopsis</taxon>
    </lineage>
</organism>
<evidence type="ECO:0000256" key="1">
    <source>
        <dbReference type="SAM" id="Coils"/>
    </source>
</evidence>
<dbReference type="AlphaFoldDB" id="A0ABD8AIP6"/>
<sequence length="394" mass="46942">MIINSDKLTKFSFKIFSKENSKQKINADLECYFDQDGILVKYKIKLLQNTMFDLYATPSWFDKNNKNFKIRESLIKLLFWDGKKTQEKRPSFSSKLLHTFTDDELIKVNYYLNNNYDGTLKNIVAILKGNNPSGSYQNPNSSELKSNYSYFKNNLIMLLDLLKIPNDRIDDEQLQNAVEANIEDFYNFLANSSFWKIIYEFVYELESWKPSQNSASEQKKLQKLKKKVEQHKIKYIELINEAENDVEKLRKVVSKFRNEIKYFSINTKTQTEIAHIYPVSKIKQEIREEIINLIKSNNIINFNKLKNTTKYKNIINQIIDVNNLFILEPTIHTEFDNKKFYWDPDSGSVIYLNKNSMEDEIINKLQNYKIDITSEFEMRKYLKKYKELHLHLDK</sequence>
<name>A0ABD8AIP6_9BACT</name>
<dbReference type="EMBL" id="CP141046">
    <property type="protein sequence ID" value="WQQ19651.1"/>
    <property type="molecule type" value="Genomic_DNA"/>
</dbReference>
<keyword evidence="1" id="KW-0175">Coiled coil</keyword>
<dbReference type="Proteomes" id="UP001327314">
    <property type="component" value="Chromosome"/>
</dbReference>
<evidence type="ECO:0000313" key="4">
    <source>
        <dbReference type="Proteomes" id="UP001327314"/>
    </source>
</evidence>
<dbReference type="GO" id="GO:0004519">
    <property type="term" value="F:endonuclease activity"/>
    <property type="evidence" value="ECO:0007669"/>
    <property type="project" value="UniProtKB-KW"/>
</dbReference>
<proteinExistence type="predicted"/>
<evidence type="ECO:0000313" key="3">
    <source>
        <dbReference type="EMBL" id="WQQ19651.1"/>
    </source>
</evidence>
<dbReference type="InterPro" id="IPR003615">
    <property type="entry name" value="HNH_nuc"/>
</dbReference>
<accession>A0ABD8AIP6</accession>
<feature type="domain" description="HNH nuclease" evidence="2">
    <location>
        <begin position="270"/>
        <end position="340"/>
    </location>
</feature>
<gene>
    <name evidence="3" type="ORF">RRG46_02265</name>
</gene>
<feature type="coiled-coil region" evidence="1">
    <location>
        <begin position="214"/>
        <end position="259"/>
    </location>
</feature>
<evidence type="ECO:0000259" key="2">
    <source>
        <dbReference type="Pfam" id="PF13391"/>
    </source>
</evidence>
<keyword evidence="3" id="KW-0255">Endonuclease</keyword>
<dbReference type="RefSeq" id="WP_322936022.1">
    <property type="nucleotide sequence ID" value="NZ_CP141038.1"/>
</dbReference>
<protein>
    <submittedName>
        <fullName evidence="3">HNH endonuclease</fullName>
    </submittedName>
</protein>
<dbReference type="NCBIfam" id="NF045952">
    <property type="entry name" value="MAG4270_fam"/>
    <property type="match status" value="1"/>
</dbReference>
<reference evidence="3 4" key="1">
    <citation type="submission" date="2023-12" db="EMBL/GenBank/DDBJ databases">
        <title>Hybrid Genome Assemblies of Mycoplasma cynos and Mycoplasma felis isolated from Dogs and Cats with Infectious Respiratory Disease.</title>
        <authorList>
            <person name="Framst I."/>
            <person name="Cai H."/>
            <person name="Ramesh P."/>
            <person name="Maboni G."/>
        </authorList>
    </citation>
    <scope>NUCLEOTIDE SEQUENCE [LARGE SCALE GENOMIC DNA]</scope>
    <source>
        <strain evidence="3 4">30510</strain>
    </source>
</reference>
<keyword evidence="3" id="KW-0540">Nuclease</keyword>